<dbReference type="InterPro" id="IPR032675">
    <property type="entry name" value="LRR_dom_sf"/>
</dbReference>
<reference evidence="1" key="1">
    <citation type="submission" date="2020-11" db="EMBL/GenBank/DDBJ databases">
        <authorList>
            <consortium name="DOE Joint Genome Institute"/>
            <person name="Ahrendt S."/>
            <person name="Riley R."/>
            <person name="Andreopoulos W."/>
            <person name="Labutti K."/>
            <person name="Pangilinan J."/>
            <person name="Ruiz-Duenas F.J."/>
            <person name="Barrasa J.M."/>
            <person name="Sanchez-Garcia M."/>
            <person name="Camarero S."/>
            <person name="Miyauchi S."/>
            <person name="Serrano A."/>
            <person name="Linde D."/>
            <person name="Babiker R."/>
            <person name="Drula E."/>
            <person name="Ayuso-Fernandez I."/>
            <person name="Pacheco R."/>
            <person name="Padilla G."/>
            <person name="Ferreira P."/>
            <person name="Barriuso J."/>
            <person name="Kellner H."/>
            <person name="Castanera R."/>
            <person name="Alfaro M."/>
            <person name="Ramirez L."/>
            <person name="Pisabarro A.G."/>
            <person name="Kuo A."/>
            <person name="Tritt A."/>
            <person name="Lipzen A."/>
            <person name="He G."/>
            <person name="Yan M."/>
            <person name="Ng V."/>
            <person name="Cullen D."/>
            <person name="Martin F."/>
            <person name="Rosso M.-N."/>
            <person name="Henrissat B."/>
            <person name="Hibbett D."/>
            <person name="Martinez A.T."/>
            <person name="Grigoriev I.V."/>
        </authorList>
    </citation>
    <scope>NUCLEOTIDE SEQUENCE</scope>
    <source>
        <strain evidence="1">CBS 506.95</strain>
    </source>
</reference>
<keyword evidence="2" id="KW-1185">Reference proteome</keyword>
<organism evidence="1 2">
    <name type="scientific">Crepidotus variabilis</name>
    <dbReference type="NCBI Taxonomy" id="179855"/>
    <lineage>
        <taxon>Eukaryota</taxon>
        <taxon>Fungi</taxon>
        <taxon>Dikarya</taxon>
        <taxon>Basidiomycota</taxon>
        <taxon>Agaricomycotina</taxon>
        <taxon>Agaricomycetes</taxon>
        <taxon>Agaricomycetidae</taxon>
        <taxon>Agaricales</taxon>
        <taxon>Agaricineae</taxon>
        <taxon>Crepidotaceae</taxon>
        <taxon>Crepidotus</taxon>
    </lineage>
</organism>
<name>A0A9P6ENW5_9AGAR</name>
<protein>
    <recommendedName>
        <fullName evidence="3">F-box domain-containing protein</fullName>
    </recommendedName>
</protein>
<accession>A0A9P6ENW5</accession>
<evidence type="ECO:0008006" key="3">
    <source>
        <dbReference type="Google" id="ProtNLM"/>
    </source>
</evidence>
<dbReference type="Proteomes" id="UP000807306">
    <property type="component" value="Unassembled WGS sequence"/>
</dbReference>
<dbReference type="OrthoDB" id="2995895at2759"/>
<comment type="caution">
    <text evidence="1">The sequence shown here is derived from an EMBL/GenBank/DDBJ whole genome shotgun (WGS) entry which is preliminary data.</text>
</comment>
<sequence length="522" mass="58865">MSTEIRFFHLAPEICSLIADYVPLHATPSTLLSLALTSRNISDAVLPMIHTRLVLKNETEAICVLQKIADDPSFGRGVRELHVLSSLSVKIRKQKPSKDVIRLIEDVILKGHLPLIHTLGIHLTKGWFYDDDNEFKPIKGFGQLSKKFWVKLREKCPRLRTLAMKGFADDLRKSWMGKSGFLEVSGITNLTVHTLALKQSACSKLLNHLPSLAPRLHTLNLKLNPETSTSLTPILKLDFPCLRSLSLVSFRDVDSEQTIPFFLRHPFLEYLNTASDSLSYRSWFYSEISVDLLPNLRFLTVNYTDALKFAPIIHRLTSLSIHNSVNLQIPYLLREVLPHGVPNLKSLVIGQAPETFHSKQRANGDHRWYEAKDGTFHQEDRYKAHKTVFDGFMHSIARAAPNLEEIAFYCQFSLLDCLSKMTEDLNGFTNLKRLYYSGPLHSSIEIVPNEELDIFAKEATALVRAVPSLDSVTHAGISYLPYLTARTKRGEDGEVVGVDVGKGYGMVAGFDEEAFPWAPEDP</sequence>
<proteinExistence type="predicted"/>
<evidence type="ECO:0000313" key="1">
    <source>
        <dbReference type="EMBL" id="KAF9532551.1"/>
    </source>
</evidence>
<gene>
    <name evidence="1" type="ORF">CPB83DRAFT_903568</name>
</gene>
<evidence type="ECO:0000313" key="2">
    <source>
        <dbReference type="Proteomes" id="UP000807306"/>
    </source>
</evidence>
<dbReference type="EMBL" id="MU157831">
    <property type="protein sequence ID" value="KAF9532551.1"/>
    <property type="molecule type" value="Genomic_DNA"/>
</dbReference>
<dbReference type="SUPFAM" id="SSF52047">
    <property type="entry name" value="RNI-like"/>
    <property type="match status" value="1"/>
</dbReference>
<dbReference type="Gene3D" id="3.80.10.10">
    <property type="entry name" value="Ribonuclease Inhibitor"/>
    <property type="match status" value="1"/>
</dbReference>
<dbReference type="AlphaFoldDB" id="A0A9P6ENW5"/>